<name>A0A251S1L0_HELAN</name>
<dbReference type="AlphaFoldDB" id="A0A251S1L0"/>
<gene>
    <name evidence="2" type="ORF">HannXRQ_Chr16g0523601</name>
    <name evidence="1" type="ORF">HanXRQr2_Chr16g0765191</name>
</gene>
<sequence>MDSGDRYGLRVTGINRFVSAWGSKGASGPKSKVRTSVTKETWYVGLCSYVIARGDSVLVKDDCEAGGGRYDVRV</sequence>
<reference evidence="1 3" key="1">
    <citation type="journal article" date="2017" name="Nature">
        <title>The sunflower genome provides insights into oil metabolism, flowering and Asterid evolution.</title>
        <authorList>
            <person name="Badouin H."/>
            <person name="Gouzy J."/>
            <person name="Grassa C.J."/>
            <person name="Murat F."/>
            <person name="Staton S.E."/>
            <person name="Cottret L."/>
            <person name="Lelandais-Briere C."/>
            <person name="Owens G.L."/>
            <person name="Carrere S."/>
            <person name="Mayjonade B."/>
            <person name="Legrand L."/>
            <person name="Gill N."/>
            <person name="Kane N.C."/>
            <person name="Bowers J.E."/>
            <person name="Hubner S."/>
            <person name="Bellec A."/>
            <person name="Berard A."/>
            <person name="Berges H."/>
            <person name="Blanchet N."/>
            <person name="Boniface M.C."/>
            <person name="Brunel D."/>
            <person name="Catrice O."/>
            <person name="Chaidir N."/>
            <person name="Claudel C."/>
            <person name="Donnadieu C."/>
            <person name="Faraut T."/>
            <person name="Fievet G."/>
            <person name="Helmstetter N."/>
            <person name="King M."/>
            <person name="Knapp S.J."/>
            <person name="Lai Z."/>
            <person name="Le Paslier M.C."/>
            <person name="Lippi Y."/>
            <person name="Lorenzon L."/>
            <person name="Mandel J.R."/>
            <person name="Marage G."/>
            <person name="Marchand G."/>
            <person name="Marquand E."/>
            <person name="Bret-Mestries E."/>
            <person name="Morien E."/>
            <person name="Nambeesan S."/>
            <person name="Nguyen T."/>
            <person name="Pegot-Espagnet P."/>
            <person name="Pouilly N."/>
            <person name="Raftis F."/>
            <person name="Sallet E."/>
            <person name="Schiex T."/>
            <person name="Thomas J."/>
            <person name="Vandecasteele C."/>
            <person name="Vares D."/>
            <person name="Vear F."/>
            <person name="Vautrin S."/>
            <person name="Crespi M."/>
            <person name="Mangin B."/>
            <person name="Burke J.M."/>
            <person name="Salse J."/>
            <person name="Munos S."/>
            <person name="Vincourt P."/>
            <person name="Rieseberg L.H."/>
            <person name="Langlade N.B."/>
        </authorList>
    </citation>
    <scope>NUCLEOTIDE SEQUENCE [LARGE SCALE GENOMIC DNA]</scope>
    <source>
        <strain evidence="3">cv. SF193</strain>
        <tissue evidence="1">Leaves</tissue>
    </source>
</reference>
<dbReference type="Gramene" id="mRNA:HanXRQr2_Chr16g0765191">
    <property type="protein sequence ID" value="mRNA:HanXRQr2_Chr16g0765191"/>
    <property type="gene ID" value="HanXRQr2_Chr16g0765191"/>
</dbReference>
<dbReference type="Proteomes" id="UP000215914">
    <property type="component" value="Chromosome 16"/>
</dbReference>
<reference evidence="2" key="2">
    <citation type="submission" date="2017-02" db="EMBL/GenBank/DDBJ databases">
        <title>Sunflower complete genome.</title>
        <authorList>
            <person name="Langlade N."/>
            <person name="Munos S."/>
        </authorList>
    </citation>
    <scope>NUCLEOTIDE SEQUENCE [LARGE SCALE GENOMIC DNA]</scope>
    <source>
        <tissue evidence="2">Leaves</tissue>
    </source>
</reference>
<keyword evidence="3" id="KW-1185">Reference proteome</keyword>
<accession>A0A251S1L0</accession>
<evidence type="ECO:0000313" key="2">
    <source>
        <dbReference type="EMBL" id="OTF92595.1"/>
    </source>
</evidence>
<reference evidence="1" key="3">
    <citation type="submission" date="2020-06" db="EMBL/GenBank/DDBJ databases">
        <title>Helianthus annuus Genome sequencing and assembly Release 2.</title>
        <authorList>
            <person name="Gouzy J."/>
            <person name="Langlade N."/>
            <person name="Munos S."/>
        </authorList>
    </citation>
    <scope>NUCLEOTIDE SEQUENCE</scope>
    <source>
        <tissue evidence="1">Leaves</tissue>
    </source>
</reference>
<evidence type="ECO:0000313" key="3">
    <source>
        <dbReference type="Proteomes" id="UP000215914"/>
    </source>
</evidence>
<dbReference type="InParanoid" id="A0A251S1L0"/>
<dbReference type="EMBL" id="MNCJ02000331">
    <property type="protein sequence ID" value="KAF5761446.1"/>
    <property type="molecule type" value="Genomic_DNA"/>
</dbReference>
<evidence type="ECO:0000313" key="1">
    <source>
        <dbReference type="EMBL" id="KAF5761446.1"/>
    </source>
</evidence>
<proteinExistence type="predicted"/>
<organism evidence="2 3">
    <name type="scientific">Helianthus annuus</name>
    <name type="common">Common sunflower</name>
    <dbReference type="NCBI Taxonomy" id="4232"/>
    <lineage>
        <taxon>Eukaryota</taxon>
        <taxon>Viridiplantae</taxon>
        <taxon>Streptophyta</taxon>
        <taxon>Embryophyta</taxon>
        <taxon>Tracheophyta</taxon>
        <taxon>Spermatophyta</taxon>
        <taxon>Magnoliopsida</taxon>
        <taxon>eudicotyledons</taxon>
        <taxon>Gunneridae</taxon>
        <taxon>Pentapetalae</taxon>
        <taxon>asterids</taxon>
        <taxon>campanulids</taxon>
        <taxon>Asterales</taxon>
        <taxon>Asteraceae</taxon>
        <taxon>Asteroideae</taxon>
        <taxon>Heliantheae alliance</taxon>
        <taxon>Heliantheae</taxon>
        <taxon>Helianthus</taxon>
    </lineage>
</organism>
<protein>
    <submittedName>
        <fullName evidence="2">Uncharacterized protein</fullName>
    </submittedName>
</protein>
<dbReference type="EMBL" id="CM007905">
    <property type="protein sequence ID" value="OTF92595.1"/>
    <property type="molecule type" value="Genomic_DNA"/>
</dbReference>